<comment type="caution">
    <text evidence="2">The sequence shown here is derived from an EMBL/GenBank/DDBJ whole genome shotgun (WGS) entry which is preliminary data.</text>
</comment>
<reference evidence="3" key="1">
    <citation type="journal article" date="2019" name="Int. J. Syst. Evol. Microbiol.">
        <title>The Global Catalogue of Microorganisms (GCM) 10K type strain sequencing project: providing services to taxonomists for standard genome sequencing and annotation.</title>
        <authorList>
            <consortium name="The Broad Institute Genomics Platform"/>
            <consortium name="The Broad Institute Genome Sequencing Center for Infectious Disease"/>
            <person name="Wu L."/>
            <person name="Ma J."/>
        </authorList>
    </citation>
    <scope>NUCLEOTIDE SEQUENCE [LARGE SCALE GENOMIC DNA]</scope>
    <source>
        <strain evidence="3">JCM 30234</strain>
    </source>
</reference>
<name>A0ABW2UUI7_9BACI</name>
<keyword evidence="3" id="KW-1185">Reference proteome</keyword>
<protein>
    <submittedName>
        <fullName evidence="2">Uncharacterized protein</fullName>
    </submittedName>
</protein>
<keyword evidence="1" id="KW-0472">Membrane</keyword>
<dbReference type="SUPFAM" id="SSF81342">
    <property type="entry name" value="Transmembrane di-heme cytochromes"/>
    <property type="match status" value="1"/>
</dbReference>
<feature type="transmembrane region" description="Helical" evidence="1">
    <location>
        <begin position="7"/>
        <end position="30"/>
    </location>
</feature>
<evidence type="ECO:0000313" key="2">
    <source>
        <dbReference type="EMBL" id="MFC7747526.1"/>
    </source>
</evidence>
<accession>A0ABW2UUI7</accession>
<keyword evidence="1" id="KW-0812">Transmembrane</keyword>
<feature type="transmembrane region" description="Helical" evidence="1">
    <location>
        <begin position="50"/>
        <end position="72"/>
    </location>
</feature>
<dbReference type="Proteomes" id="UP001596620">
    <property type="component" value="Unassembled WGS sequence"/>
</dbReference>
<sequence length="82" mass="8913">MKKFIVFSISFIALFAVFQILSGYFMTLFYTPDMTSAWSQSGSLSSSVTIAGSSSFSPLLLAFLAAGIAYFSPKIFIKNSSK</sequence>
<dbReference type="RefSeq" id="WP_382359347.1">
    <property type="nucleotide sequence ID" value="NZ_JBHTGR010000039.1"/>
</dbReference>
<evidence type="ECO:0000313" key="3">
    <source>
        <dbReference type="Proteomes" id="UP001596620"/>
    </source>
</evidence>
<organism evidence="2 3">
    <name type="scientific">Lentibacillus kimchii</name>
    <dbReference type="NCBI Taxonomy" id="1542911"/>
    <lineage>
        <taxon>Bacteria</taxon>
        <taxon>Bacillati</taxon>
        <taxon>Bacillota</taxon>
        <taxon>Bacilli</taxon>
        <taxon>Bacillales</taxon>
        <taxon>Bacillaceae</taxon>
        <taxon>Lentibacillus</taxon>
    </lineage>
</organism>
<gene>
    <name evidence="2" type="ORF">ACFQU8_09830</name>
</gene>
<proteinExistence type="predicted"/>
<keyword evidence="1" id="KW-1133">Transmembrane helix</keyword>
<dbReference type="EMBL" id="JBHTGR010000039">
    <property type="protein sequence ID" value="MFC7747526.1"/>
    <property type="molecule type" value="Genomic_DNA"/>
</dbReference>
<evidence type="ECO:0000256" key="1">
    <source>
        <dbReference type="SAM" id="Phobius"/>
    </source>
</evidence>
<dbReference type="InterPro" id="IPR016174">
    <property type="entry name" value="Di-haem_cyt_TM"/>
</dbReference>